<proteinExistence type="predicted"/>
<evidence type="ECO:0000313" key="2">
    <source>
        <dbReference type="EMBL" id="CAE7199411.1"/>
    </source>
</evidence>
<organism evidence="2 3">
    <name type="scientific">Symbiodinium natans</name>
    <dbReference type="NCBI Taxonomy" id="878477"/>
    <lineage>
        <taxon>Eukaryota</taxon>
        <taxon>Sar</taxon>
        <taxon>Alveolata</taxon>
        <taxon>Dinophyceae</taxon>
        <taxon>Suessiales</taxon>
        <taxon>Symbiodiniaceae</taxon>
        <taxon>Symbiodinium</taxon>
    </lineage>
</organism>
<dbReference type="Gene3D" id="3.80.10.10">
    <property type="entry name" value="Ribonuclease Inhibitor"/>
    <property type="match status" value="2"/>
</dbReference>
<dbReference type="EMBL" id="CAJNDS010000380">
    <property type="protein sequence ID" value="CAE7199411.1"/>
    <property type="molecule type" value="Genomic_DNA"/>
</dbReference>
<reference evidence="2" key="1">
    <citation type="submission" date="2021-02" db="EMBL/GenBank/DDBJ databases">
        <authorList>
            <person name="Dougan E. K."/>
            <person name="Rhodes N."/>
            <person name="Thang M."/>
            <person name="Chan C."/>
        </authorList>
    </citation>
    <scope>NUCLEOTIDE SEQUENCE</scope>
</reference>
<dbReference type="GO" id="GO:0019005">
    <property type="term" value="C:SCF ubiquitin ligase complex"/>
    <property type="evidence" value="ECO:0007669"/>
    <property type="project" value="TreeGrafter"/>
</dbReference>
<sequence length="656" mass="73676">MESEGYPSFQKSPVRGRPNVSKLVPKKLTRTTTDDTQTAINRVVHEALARGGTVSSPEVAEEVKQRVAVVLQAKEDELTGKITHQQRLQLIKLVATLSVEEAMEEARRLQSSTREDAEQKVKSTSMLPLIWRRMLCGYFLSQDEVLVLGACCRFLRQDHALGLQCFMLPSHLESLEDTVCTAPLAAKPMPLPALKRLVFKFRYSQKLVASTRGFRFQNSELELLPLAQLRVLDLSFCYTLSEEALLAGLRSTLCLSELSLRGCSQLTSPTTEETLSELKGLVQLDVRGCSSLNSDSILLAAADALKQLTTLRLGYTCKDELWPEHQVMPLETFSSAAFAQLGASHSRLQHLELDIGLMFRWTERDGASVVDDAVKSLMSLKHLEALLLWNCVGLQMNTFRCILDRLEGEGIDTVGIDDCYHDFDAYFHVVPSAWGIRTQRDLQKGVNSEAMLPPGRTGGRAVLIGHNICRNREELLQNTVSPLLRKSKPRQLVLQCEADTNEIFELASDRLEELEILTSCNAPEDYLGVFVCSMLRRCPQLKRLKICTQGAHMSRQNLHGYEEMLKVLAGGCPQLEILDVRLATTFSDIRGRIETFSVEYYDDDQTRVAPGALQCHYDTLRDLFRSCPLLATLHLLPPAKEDRVAFWKFCCEAGFY</sequence>
<evidence type="ECO:0000256" key="1">
    <source>
        <dbReference type="SAM" id="MobiDB-lite"/>
    </source>
</evidence>
<keyword evidence="3" id="KW-1185">Reference proteome</keyword>
<name>A0A812J7L1_9DINO</name>
<feature type="region of interest" description="Disordered" evidence="1">
    <location>
        <begin position="1"/>
        <end position="23"/>
    </location>
</feature>
<comment type="caution">
    <text evidence="2">The sequence shown here is derived from an EMBL/GenBank/DDBJ whole genome shotgun (WGS) entry which is preliminary data.</text>
</comment>
<protein>
    <submittedName>
        <fullName evidence="2">Uncharacterized protein</fullName>
    </submittedName>
</protein>
<dbReference type="InterPro" id="IPR032675">
    <property type="entry name" value="LRR_dom_sf"/>
</dbReference>
<dbReference type="PANTHER" id="PTHR13318">
    <property type="entry name" value="PARTNER OF PAIRED, ISOFORM B-RELATED"/>
    <property type="match status" value="1"/>
</dbReference>
<accession>A0A812J7L1</accession>
<dbReference type="GO" id="GO:0031146">
    <property type="term" value="P:SCF-dependent proteasomal ubiquitin-dependent protein catabolic process"/>
    <property type="evidence" value="ECO:0007669"/>
    <property type="project" value="TreeGrafter"/>
</dbReference>
<gene>
    <name evidence="2" type="ORF">SNAT2548_LOCUS5848</name>
</gene>
<evidence type="ECO:0000313" key="3">
    <source>
        <dbReference type="Proteomes" id="UP000604046"/>
    </source>
</evidence>
<dbReference type="Proteomes" id="UP000604046">
    <property type="component" value="Unassembled WGS sequence"/>
</dbReference>
<dbReference type="SUPFAM" id="SSF52047">
    <property type="entry name" value="RNI-like"/>
    <property type="match status" value="1"/>
</dbReference>
<dbReference type="AlphaFoldDB" id="A0A812J7L1"/>